<gene>
    <name evidence="2" type="ORF">TPAB3V08_LOCUS10947</name>
</gene>
<accession>A0ABN7PEX7</accession>
<protein>
    <submittedName>
        <fullName evidence="2">Uncharacterized protein</fullName>
    </submittedName>
</protein>
<evidence type="ECO:0000313" key="3">
    <source>
        <dbReference type="Proteomes" id="UP001153148"/>
    </source>
</evidence>
<feature type="signal peptide" evidence="1">
    <location>
        <begin position="1"/>
        <end position="21"/>
    </location>
</feature>
<proteinExistence type="predicted"/>
<keyword evidence="1" id="KW-0732">Signal</keyword>
<sequence length="107" mass="12189">MIRLTFVCVILISCSFQSKTAKTLRDEYKRHQPRSLNADQILKLSALSNVTQFQSVLNTVIQPRVVGTKGHERVKQAMDIIPKTMARIIFVSRAVESVRQDLDSFIN</sequence>
<feature type="chain" id="PRO_5045154764" evidence="1">
    <location>
        <begin position="22"/>
        <end position="107"/>
    </location>
</feature>
<dbReference type="EMBL" id="CAJPIN010030710">
    <property type="protein sequence ID" value="CAG2064000.1"/>
    <property type="molecule type" value="Genomic_DNA"/>
</dbReference>
<comment type="caution">
    <text evidence="2">The sequence shown here is derived from an EMBL/GenBank/DDBJ whole genome shotgun (WGS) entry which is preliminary data.</text>
</comment>
<dbReference type="Proteomes" id="UP001153148">
    <property type="component" value="Unassembled WGS sequence"/>
</dbReference>
<evidence type="ECO:0000256" key="1">
    <source>
        <dbReference type="SAM" id="SignalP"/>
    </source>
</evidence>
<reference evidence="2" key="1">
    <citation type="submission" date="2021-03" db="EMBL/GenBank/DDBJ databases">
        <authorList>
            <person name="Tran Van P."/>
        </authorList>
    </citation>
    <scope>NUCLEOTIDE SEQUENCE</scope>
</reference>
<evidence type="ECO:0000313" key="2">
    <source>
        <dbReference type="EMBL" id="CAG2064000.1"/>
    </source>
</evidence>
<keyword evidence="3" id="KW-1185">Reference proteome</keyword>
<name>A0ABN7PEX7_TIMPD</name>
<organism evidence="2 3">
    <name type="scientific">Timema podura</name>
    <name type="common">Walking stick</name>
    <dbReference type="NCBI Taxonomy" id="61482"/>
    <lineage>
        <taxon>Eukaryota</taxon>
        <taxon>Metazoa</taxon>
        <taxon>Ecdysozoa</taxon>
        <taxon>Arthropoda</taxon>
        <taxon>Hexapoda</taxon>
        <taxon>Insecta</taxon>
        <taxon>Pterygota</taxon>
        <taxon>Neoptera</taxon>
        <taxon>Polyneoptera</taxon>
        <taxon>Phasmatodea</taxon>
        <taxon>Timematodea</taxon>
        <taxon>Timematoidea</taxon>
        <taxon>Timematidae</taxon>
        <taxon>Timema</taxon>
    </lineage>
</organism>